<organism evidence="2 3">
    <name type="scientific">Rhynchophorus ferrugineus</name>
    <name type="common">Red palm weevil</name>
    <name type="synonym">Curculio ferrugineus</name>
    <dbReference type="NCBI Taxonomy" id="354439"/>
    <lineage>
        <taxon>Eukaryota</taxon>
        <taxon>Metazoa</taxon>
        <taxon>Ecdysozoa</taxon>
        <taxon>Arthropoda</taxon>
        <taxon>Hexapoda</taxon>
        <taxon>Insecta</taxon>
        <taxon>Pterygota</taxon>
        <taxon>Neoptera</taxon>
        <taxon>Endopterygota</taxon>
        <taxon>Coleoptera</taxon>
        <taxon>Polyphaga</taxon>
        <taxon>Cucujiformia</taxon>
        <taxon>Curculionidae</taxon>
        <taxon>Dryophthorinae</taxon>
        <taxon>Rhynchophorus</taxon>
    </lineage>
</organism>
<comment type="caution">
    <text evidence="2">The sequence shown here is derived from an EMBL/GenBank/DDBJ whole genome shotgun (WGS) entry which is preliminary data.</text>
</comment>
<evidence type="ECO:0000256" key="1">
    <source>
        <dbReference type="SAM" id="MobiDB-lite"/>
    </source>
</evidence>
<feature type="compositionally biased region" description="Basic and acidic residues" evidence="1">
    <location>
        <begin position="92"/>
        <end position="104"/>
    </location>
</feature>
<sequence>MEDCDFNVKSSHDVFSFGSAHGTGRTFPARERARALKSPIAAAASPSPGGSVTAKRRNKQTYCQKNNMETKSHYVSVSFLPPSPALTWGSDESPRKTDPGDTRATRIPPLVVTPKSPWPSRALNVMAIFRSTYDCGYRFGRLLTTLTTI</sequence>
<gene>
    <name evidence="2" type="ORF">GWI33_011267</name>
</gene>
<dbReference type="AlphaFoldDB" id="A0A834I7A0"/>
<evidence type="ECO:0000313" key="2">
    <source>
        <dbReference type="EMBL" id="KAF7275795.1"/>
    </source>
</evidence>
<protein>
    <submittedName>
        <fullName evidence="2">Uncharacterized protein</fullName>
    </submittedName>
</protein>
<evidence type="ECO:0000313" key="3">
    <source>
        <dbReference type="Proteomes" id="UP000625711"/>
    </source>
</evidence>
<reference evidence="2" key="1">
    <citation type="submission" date="2020-08" db="EMBL/GenBank/DDBJ databases">
        <title>Genome sequencing and assembly of the red palm weevil Rhynchophorus ferrugineus.</title>
        <authorList>
            <person name="Dias G.B."/>
            <person name="Bergman C.M."/>
            <person name="Manee M."/>
        </authorList>
    </citation>
    <scope>NUCLEOTIDE SEQUENCE</scope>
    <source>
        <strain evidence="2">AA-2017</strain>
        <tissue evidence="2">Whole larva</tissue>
    </source>
</reference>
<name>A0A834I7A0_RHYFE</name>
<keyword evidence="3" id="KW-1185">Reference proteome</keyword>
<accession>A0A834I7A0</accession>
<proteinExistence type="predicted"/>
<dbReference type="Proteomes" id="UP000625711">
    <property type="component" value="Unassembled WGS sequence"/>
</dbReference>
<feature type="region of interest" description="Disordered" evidence="1">
    <location>
        <begin position="85"/>
        <end position="109"/>
    </location>
</feature>
<dbReference type="EMBL" id="JAACXV010009108">
    <property type="protein sequence ID" value="KAF7275795.1"/>
    <property type="molecule type" value="Genomic_DNA"/>
</dbReference>